<reference evidence="8" key="1">
    <citation type="submission" date="2016-06" db="UniProtKB">
        <authorList>
            <consortium name="WormBaseParasite"/>
        </authorList>
    </citation>
    <scope>IDENTIFICATION</scope>
</reference>
<comment type="subcellular location">
    <subcellularLocation>
        <location evidence="1">Nucleus</location>
    </subcellularLocation>
</comment>
<dbReference type="PRINTS" id="PR00398">
    <property type="entry name" value="STRDHORMONER"/>
</dbReference>
<dbReference type="InterPro" id="IPR001723">
    <property type="entry name" value="Nuclear_hrmn_rcpt"/>
</dbReference>
<dbReference type="EMBL" id="UZAM01015042">
    <property type="protein sequence ID" value="VDP36941.1"/>
    <property type="molecule type" value="Genomic_DNA"/>
</dbReference>
<dbReference type="SMART" id="SM00430">
    <property type="entry name" value="HOLI"/>
    <property type="match status" value="1"/>
</dbReference>
<evidence type="ECO:0000256" key="3">
    <source>
        <dbReference type="ARBA" id="ARBA00023163"/>
    </source>
</evidence>
<dbReference type="WBParaSite" id="SBAD_0001145901-mRNA-1">
    <property type="protein sequence ID" value="SBAD_0001145901-mRNA-1"/>
    <property type="gene ID" value="SBAD_0001145901"/>
</dbReference>
<keyword evidence="4" id="KW-0675">Receptor</keyword>
<dbReference type="Gene3D" id="1.10.565.10">
    <property type="entry name" value="Retinoid X Receptor"/>
    <property type="match status" value="1"/>
</dbReference>
<evidence type="ECO:0000256" key="1">
    <source>
        <dbReference type="ARBA" id="ARBA00004123"/>
    </source>
</evidence>
<organism evidence="8">
    <name type="scientific">Soboliphyme baturini</name>
    <dbReference type="NCBI Taxonomy" id="241478"/>
    <lineage>
        <taxon>Eukaryota</taxon>
        <taxon>Metazoa</taxon>
        <taxon>Ecdysozoa</taxon>
        <taxon>Nematoda</taxon>
        <taxon>Enoplea</taxon>
        <taxon>Dorylaimia</taxon>
        <taxon>Dioctophymatida</taxon>
        <taxon>Dioctophymatoidea</taxon>
        <taxon>Soboliphymatidae</taxon>
        <taxon>Soboliphyme</taxon>
    </lineage>
</organism>
<dbReference type="SUPFAM" id="SSF48508">
    <property type="entry name" value="Nuclear receptor ligand-binding domain"/>
    <property type="match status" value="1"/>
</dbReference>
<proteinExistence type="predicted"/>
<reference evidence="6 7" key="2">
    <citation type="submission" date="2018-11" db="EMBL/GenBank/DDBJ databases">
        <authorList>
            <consortium name="Pathogen Informatics"/>
        </authorList>
    </citation>
    <scope>NUCLEOTIDE SEQUENCE [LARGE SCALE GENOMIC DNA]</scope>
</reference>
<evidence type="ECO:0000313" key="7">
    <source>
        <dbReference type="Proteomes" id="UP000270296"/>
    </source>
</evidence>
<dbReference type="Proteomes" id="UP000270296">
    <property type="component" value="Unassembled WGS sequence"/>
</dbReference>
<accession>A0A183J5D3</accession>
<evidence type="ECO:0000259" key="5">
    <source>
        <dbReference type="PROSITE" id="PS51843"/>
    </source>
</evidence>
<keyword evidence="3" id="KW-0804">Transcription</keyword>
<dbReference type="PRINTS" id="PR01292">
    <property type="entry name" value="RETNOICACIDR"/>
</dbReference>
<dbReference type="Pfam" id="PF00104">
    <property type="entry name" value="Hormone_recep"/>
    <property type="match status" value="1"/>
</dbReference>
<dbReference type="GO" id="GO:0004879">
    <property type="term" value="F:nuclear receptor activity"/>
    <property type="evidence" value="ECO:0007669"/>
    <property type="project" value="InterPro"/>
</dbReference>
<evidence type="ECO:0000256" key="4">
    <source>
        <dbReference type="ARBA" id="ARBA00023170"/>
    </source>
</evidence>
<dbReference type="GO" id="GO:0005634">
    <property type="term" value="C:nucleus"/>
    <property type="evidence" value="ECO:0007669"/>
    <property type="project" value="UniProtKB-SubCell"/>
</dbReference>
<dbReference type="GO" id="GO:0003677">
    <property type="term" value="F:DNA binding"/>
    <property type="evidence" value="ECO:0007669"/>
    <property type="project" value="InterPro"/>
</dbReference>
<sequence length="221" mass="25184">MSAGESETNITETLLICQTSDWPVERYVSSGSDPVVDRTDLLERQKISMWESLAAYTTPEIQRVVEFAKRIPNFTDLIQEHQLVLIKTGFFELWLIRMARMFNPQFCTITLSDGEIICRDQLEIIYNTDLVRSIFQFASGFNDLHLNDGEIGLFCAVVLLAPDRVGLSDARAVEAQQEKLIEALKLQLSRNHSSDPQLFSNLIMKLSELRTVGKFSWSVSF</sequence>
<gene>
    <name evidence="6" type="ORF">SBAD_LOCUS11081</name>
</gene>
<keyword evidence="2" id="KW-0805">Transcription regulation</keyword>
<evidence type="ECO:0000256" key="2">
    <source>
        <dbReference type="ARBA" id="ARBA00023015"/>
    </source>
</evidence>
<protein>
    <submittedName>
        <fullName evidence="8">NR LBD domain-containing protein</fullName>
    </submittedName>
</protein>
<dbReference type="PANTHER" id="PTHR45805:SF10">
    <property type="entry name" value="ECDYSONE-INDUCED PROTEIN 78C"/>
    <property type="match status" value="1"/>
</dbReference>
<name>A0A183J5D3_9BILA</name>
<dbReference type="PROSITE" id="PS51843">
    <property type="entry name" value="NR_LBD"/>
    <property type="match status" value="1"/>
</dbReference>
<evidence type="ECO:0000313" key="6">
    <source>
        <dbReference type="EMBL" id="VDP36941.1"/>
    </source>
</evidence>
<feature type="domain" description="NR LBD" evidence="5">
    <location>
        <begin position="23"/>
        <end position="221"/>
    </location>
</feature>
<dbReference type="AlphaFoldDB" id="A0A183J5D3"/>
<dbReference type="GO" id="GO:0048384">
    <property type="term" value="P:retinoic acid receptor signaling pathway"/>
    <property type="evidence" value="ECO:0007669"/>
    <property type="project" value="InterPro"/>
</dbReference>
<dbReference type="InterPro" id="IPR000536">
    <property type="entry name" value="Nucl_hrmn_rcpt_lig-bd"/>
</dbReference>
<dbReference type="PANTHER" id="PTHR45805">
    <property type="entry name" value="NUCLEAR HORMONE RECEPTOR HR3-RELATED"/>
    <property type="match status" value="1"/>
</dbReference>
<evidence type="ECO:0000313" key="8">
    <source>
        <dbReference type="WBParaSite" id="SBAD_0001145901-mRNA-1"/>
    </source>
</evidence>
<keyword evidence="7" id="KW-1185">Reference proteome</keyword>
<dbReference type="InterPro" id="IPR035500">
    <property type="entry name" value="NHR-like_dom_sf"/>
</dbReference>
<dbReference type="OrthoDB" id="6081310at2759"/>
<dbReference type="InterPro" id="IPR003078">
    <property type="entry name" value="Retinoic_acid_rcpt"/>
</dbReference>